<feature type="non-terminal residue" evidence="1">
    <location>
        <position position="1"/>
    </location>
</feature>
<dbReference type="EMBL" id="BKCJ011879132">
    <property type="protein sequence ID" value="GFD60533.1"/>
    <property type="molecule type" value="Genomic_DNA"/>
</dbReference>
<proteinExistence type="predicted"/>
<comment type="caution">
    <text evidence="1">The sequence shown here is derived from an EMBL/GenBank/DDBJ whole genome shotgun (WGS) entry which is preliminary data.</text>
</comment>
<evidence type="ECO:0000313" key="1">
    <source>
        <dbReference type="EMBL" id="GFD60533.1"/>
    </source>
</evidence>
<dbReference type="AlphaFoldDB" id="A0A699XMR2"/>
<accession>A0A699XMR2</accession>
<reference evidence="1" key="1">
    <citation type="journal article" date="2019" name="Sci. Rep.">
        <title>Draft genome of Tanacetum cinerariifolium, the natural source of mosquito coil.</title>
        <authorList>
            <person name="Yamashiro T."/>
            <person name="Shiraishi A."/>
            <person name="Satake H."/>
            <person name="Nakayama K."/>
        </authorList>
    </citation>
    <scope>NUCLEOTIDE SEQUENCE</scope>
</reference>
<protein>
    <submittedName>
        <fullName evidence="1">Uncharacterized protein</fullName>
    </submittedName>
</protein>
<name>A0A699XMR2_TANCI</name>
<organism evidence="1">
    <name type="scientific">Tanacetum cinerariifolium</name>
    <name type="common">Dalmatian daisy</name>
    <name type="synonym">Chrysanthemum cinerariifolium</name>
    <dbReference type="NCBI Taxonomy" id="118510"/>
    <lineage>
        <taxon>Eukaryota</taxon>
        <taxon>Viridiplantae</taxon>
        <taxon>Streptophyta</taxon>
        <taxon>Embryophyta</taxon>
        <taxon>Tracheophyta</taxon>
        <taxon>Spermatophyta</taxon>
        <taxon>Magnoliopsida</taxon>
        <taxon>eudicotyledons</taxon>
        <taxon>Gunneridae</taxon>
        <taxon>Pentapetalae</taxon>
        <taxon>asterids</taxon>
        <taxon>campanulids</taxon>
        <taxon>Asterales</taxon>
        <taxon>Asteraceae</taxon>
        <taxon>Asteroideae</taxon>
        <taxon>Anthemideae</taxon>
        <taxon>Anthemidinae</taxon>
        <taxon>Tanacetum</taxon>
    </lineage>
</organism>
<gene>
    <name evidence="1" type="ORF">Tci_932502</name>
</gene>
<sequence>FDAEYDFDSVGDQSLSDEDVPEKIFSNLLFEEEIISMKIDPHHFNAKSDLIESMLNRDSSIISSSSKIDYLLNEFAGELT</sequence>
<feature type="non-terminal residue" evidence="1">
    <location>
        <position position="80"/>
    </location>
</feature>